<feature type="transmembrane region" description="Helical" evidence="6">
    <location>
        <begin position="67"/>
        <end position="88"/>
    </location>
</feature>
<evidence type="ECO:0000256" key="5">
    <source>
        <dbReference type="ARBA" id="ARBA00023136"/>
    </source>
</evidence>
<feature type="transmembrane region" description="Helical" evidence="6">
    <location>
        <begin position="6"/>
        <end position="26"/>
    </location>
</feature>
<protein>
    <submittedName>
        <fullName evidence="8">Integral membrane protein</fullName>
    </submittedName>
</protein>
<comment type="caution">
    <text evidence="8">The sequence shown here is derived from an EMBL/GenBank/DDBJ whole genome shotgun (WGS) entry which is preliminary data.</text>
</comment>
<dbReference type="PANTHER" id="PTHR40077">
    <property type="entry name" value="MEMBRANE PROTEIN-RELATED"/>
    <property type="match status" value="1"/>
</dbReference>
<dbReference type="NCBIfam" id="TIGR03954">
    <property type="entry name" value="integ_memb_HG"/>
    <property type="match status" value="1"/>
</dbReference>
<evidence type="ECO:0000313" key="9">
    <source>
        <dbReference type="Proteomes" id="UP000649753"/>
    </source>
</evidence>
<keyword evidence="2" id="KW-1003">Cell membrane</keyword>
<keyword evidence="3 6" id="KW-0812">Transmembrane</keyword>
<dbReference type="EMBL" id="JADBEB010000001">
    <property type="protein sequence ID" value="MBE1490225.1"/>
    <property type="molecule type" value="Genomic_DNA"/>
</dbReference>
<evidence type="ECO:0000256" key="3">
    <source>
        <dbReference type="ARBA" id="ARBA00022692"/>
    </source>
</evidence>
<evidence type="ECO:0000313" key="8">
    <source>
        <dbReference type="EMBL" id="MBE1490225.1"/>
    </source>
</evidence>
<evidence type="ECO:0000256" key="1">
    <source>
        <dbReference type="ARBA" id="ARBA00004651"/>
    </source>
</evidence>
<dbReference type="Proteomes" id="UP000649753">
    <property type="component" value="Unassembled WGS sequence"/>
</dbReference>
<sequence length="129" mass="13723">MHRTAARLFVLAAIAEAISWLALLIGMAVKYGPPGNEIGVQIFGPVHGGLFVAYVVLVLLVSRLYRWSWLTVLAALVCAVPPFATVGFERWAHRRGLLGRPFGVPVPAGADAGAVQAEADPVLPGSVRR</sequence>
<keyword evidence="9" id="KW-1185">Reference proteome</keyword>
<dbReference type="InterPro" id="IPR023845">
    <property type="entry name" value="DUF3817_TM"/>
</dbReference>
<evidence type="ECO:0000259" key="7">
    <source>
        <dbReference type="Pfam" id="PF12823"/>
    </source>
</evidence>
<dbReference type="GO" id="GO:0005886">
    <property type="term" value="C:plasma membrane"/>
    <property type="evidence" value="ECO:0007669"/>
    <property type="project" value="UniProtKB-SubCell"/>
</dbReference>
<organism evidence="8 9">
    <name type="scientific">Plantactinospora soyae</name>
    <dbReference type="NCBI Taxonomy" id="1544732"/>
    <lineage>
        <taxon>Bacteria</taxon>
        <taxon>Bacillati</taxon>
        <taxon>Actinomycetota</taxon>
        <taxon>Actinomycetes</taxon>
        <taxon>Micromonosporales</taxon>
        <taxon>Micromonosporaceae</taxon>
        <taxon>Plantactinospora</taxon>
    </lineage>
</organism>
<dbReference type="PANTHER" id="PTHR40077:SF1">
    <property type="entry name" value="MEMBRANE PROTEIN"/>
    <property type="match status" value="1"/>
</dbReference>
<comment type="subcellular location">
    <subcellularLocation>
        <location evidence="1">Cell membrane</location>
        <topology evidence="1">Multi-pass membrane protein</topology>
    </subcellularLocation>
</comment>
<dbReference type="AlphaFoldDB" id="A0A927MFK0"/>
<feature type="domain" description="DUF3817" evidence="7">
    <location>
        <begin position="7"/>
        <end position="94"/>
    </location>
</feature>
<feature type="transmembrane region" description="Helical" evidence="6">
    <location>
        <begin position="38"/>
        <end position="61"/>
    </location>
</feature>
<evidence type="ECO:0000256" key="2">
    <source>
        <dbReference type="ARBA" id="ARBA00022475"/>
    </source>
</evidence>
<reference evidence="8" key="1">
    <citation type="submission" date="2020-10" db="EMBL/GenBank/DDBJ databases">
        <title>Sequencing the genomes of 1000 actinobacteria strains.</title>
        <authorList>
            <person name="Klenk H.-P."/>
        </authorList>
    </citation>
    <scope>NUCLEOTIDE SEQUENCE</scope>
    <source>
        <strain evidence="8">DSM 46832</strain>
    </source>
</reference>
<evidence type="ECO:0000256" key="6">
    <source>
        <dbReference type="SAM" id="Phobius"/>
    </source>
</evidence>
<proteinExistence type="predicted"/>
<dbReference type="RefSeq" id="WP_192769554.1">
    <property type="nucleotide sequence ID" value="NZ_JADBEB010000001.1"/>
</dbReference>
<dbReference type="Pfam" id="PF12823">
    <property type="entry name" value="DUF3817"/>
    <property type="match status" value="1"/>
</dbReference>
<name>A0A927MFK0_9ACTN</name>
<keyword evidence="4 6" id="KW-1133">Transmembrane helix</keyword>
<accession>A0A927MFK0</accession>
<keyword evidence="5 6" id="KW-0472">Membrane</keyword>
<evidence type="ECO:0000256" key="4">
    <source>
        <dbReference type="ARBA" id="ARBA00022989"/>
    </source>
</evidence>
<gene>
    <name evidence="8" type="ORF">H4W31_005863</name>
</gene>